<evidence type="ECO:0000313" key="1">
    <source>
        <dbReference type="EMBL" id="KAK7505698.1"/>
    </source>
</evidence>
<proteinExistence type="predicted"/>
<name>A0ABD0M372_9CAEN</name>
<keyword evidence="2" id="KW-1185">Reference proteome</keyword>
<organism evidence="1 2">
    <name type="scientific">Batillaria attramentaria</name>
    <dbReference type="NCBI Taxonomy" id="370345"/>
    <lineage>
        <taxon>Eukaryota</taxon>
        <taxon>Metazoa</taxon>
        <taxon>Spiralia</taxon>
        <taxon>Lophotrochozoa</taxon>
        <taxon>Mollusca</taxon>
        <taxon>Gastropoda</taxon>
        <taxon>Caenogastropoda</taxon>
        <taxon>Sorbeoconcha</taxon>
        <taxon>Cerithioidea</taxon>
        <taxon>Batillariidae</taxon>
        <taxon>Batillaria</taxon>
    </lineage>
</organism>
<evidence type="ECO:0000313" key="2">
    <source>
        <dbReference type="Proteomes" id="UP001519460"/>
    </source>
</evidence>
<sequence>MAANSILGQGRSKIELSQRTSFFRLTLLLRRTASTQAPRAIKAEDVLVSWNHAPHKRARQEKKNDKLGQEIKYWMMEGDKSKGQKDRTRMSDVKEINCTFLLMVMLMLKSELESFSRTG</sequence>
<dbReference type="Proteomes" id="UP001519460">
    <property type="component" value="Unassembled WGS sequence"/>
</dbReference>
<dbReference type="AlphaFoldDB" id="A0ABD0M372"/>
<gene>
    <name evidence="1" type="ORF">BaRGS_00002969</name>
</gene>
<protein>
    <submittedName>
        <fullName evidence="1">Uncharacterized protein</fullName>
    </submittedName>
</protein>
<dbReference type="EMBL" id="JACVVK020000009">
    <property type="protein sequence ID" value="KAK7505698.1"/>
    <property type="molecule type" value="Genomic_DNA"/>
</dbReference>
<reference evidence="1 2" key="1">
    <citation type="journal article" date="2023" name="Sci. Data">
        <title>Genome assembly of the Korean intertidal mud-creeper Batillaria attramentaria.</title>
        <authorList>
            <person name="Patra A.K."/>
            <person name="Ho P.T."/>
            <person name="Jun S."/>
            <person name="Lee S.J."/>
            <person name="Kim Y."/>
            <person name="Won Y.J."/>
        </authorList>
    </citation>
    <scope>NUCLEOTIDE SEQUENCE [LARGE SCALE GENOMIC DNA]</scope>
    <source>
        <strain evidence="1">Wonlab-2016</strain>
    </source>
</reference>
<feature type="non-terminal residue" evidence="1">
    <location>
        <position position="119"/>
    </location>
</feature>
<comment type="caution">
    <text evidence="1">The sequence shown here is derived from an EMBL/GenBank/DDBJ whole genome shotgun (WGS) entry which is preliminary data.</text>
</comment>
<accession>A0ABD0M372</accession>